<reference evidence="1 2" key="1">
    <citation type="submission" date="2024-11" db="EMBL/GenBank/DDBJ databases">
        <title>Adaptive evolution of stress response genes in parasites aligns with host niche diversity.</title>
        <authorList>
            <person name="Hahn C."/>
            <person name="Resl P."/>
        </authorList>
    </citation>
    <scope>NUCLEOTIDE SEQUENCE [LARGE SCALE GENOMIC DNA]</scope>
    <source>
        <strain evidence="1">EGGRZ-B1_66</strain>
        <tissue evidence="1">Body</tissue>
    </source>
</reference>
<protein>
    <submittedName>
        <fullName evidence="1">Uncharacterized protein</fullName>
    </submittedName>
</protein>
<evidence type="ECO:0000313" key="1">
    <source>
        <dbReference type="EMBL" id="KAL3318406.1"/>
    </source>
</evidence>
<dbReference type="AlphaFoldDB" id="A0ABD2QFU8"/>
<sequence>MPVTQKVITRSSSQITNSESGIYSQATEQSPPMLSNFRQKLFSDSHIDELFSRMETSHDLSTTLRSVINDRRMWEFYACRLVRNMVERDQFFLMPQSPGLTDDDHFDTPNERKWATYASKLLSLLLSVAPDKVNEIDRKFLDYNGLNVKHGFNRIGSL</sequence>
<gene>
    <name evidence="1" type="ORF">Ciccas_002931</name>
</gene>
<name>A0ABD2QFU8_9PLAT</name>
<organism evidence="1 2">
    <name type="scientific">Cichlidogyrus casuarinus</name>
    <dbReference type="NCBI Taxonomy" id="1844966"/>
    <lineage>
        <taxon>Eukaryota</taxon>
        <taxon>Metazoa</taxon>
        <taxon>Spiralia</taxon>
        <taxon>Lophotrochozoa</taxon>
        <taxon>Platyhelminthes</taxon>
        <taxon>Monogenea</taxon>
        <taxon>Monopisthocotylea</taxon>
        <taxon>Dactylogyridea</taxon>
        <taxon>Ancyrocephalidae</taxon>
        <taxon>Cichlidogyrus</taxon>
    </lineage>
</organism>
<comment type="caution">
    <text evidence="1">The sequence shown here is derived from an EMBL/GenBank/DDBJ whole genome shotgun (WGS) entry which is preliminary data.</text>
</comment>
<accession>A0ABD2QFU8</accession>
<evidence type="ECO:0000313" key="2">
    <source>
        <dbReference type="Proteomes" id="UP001626550"/>
    </source>
</evidence>
<dbReference type="Proteomes" id="UP001626550">
    <property type="component" value="Unassembled WGS sequence"/>
</dbReference>
<dbReference type="EMBL" id="JBJKFK010000247">
    <property type="protein sequence ID" value="KAL3318406.1"/>
    <property type="molecule type" value="Genomic_DNA"/>
</dbReference>
<keyword evidence="2" id="KW-1185">Reference proteome</keyword>
<proteinExistence type="predicted"/>